<dbReference type="HOGENOM" id="CLU_1584269_0_0_0"/>
<keyword evidence="1" id="KW-0812">Transmembrane</keyword>
<feature type="transmembrane region" description="Helical" evidence="1">
    <location>
        <begin position="12"/>
        <end position="32"/>
    </location>
</feature>
<dbReference type="AlphaFoldDB" id="E8R3G0"/>
<keyword evidence="1" id="KW-0472">Membrane</keyword>
<gene>
    <name evidence="2" type="ordered locus">Isop_3105</name>
</gene>
<dbReference type="Pfam" id="PF07610">
    <property type="entry name" value="DUF1573"/>
    <property type="match status" value="1"/>
</dbReference>
<evidence type="ECO:0008006" key="4">
    <source>
        <dbReference type="Google" id="ProtNLM"/>
    </source>
</evidence>
<dbReference type="KEGG" id="ipa:Isop_3105"/>
<dbReference type="Proteomes" id="UP000008631">
    <property type="component" value="Chromosome"/>
</dbReference>
<dbReference type="EMBL" id="CP002353">
    <property type="protein sequence ID" value="ADV63670.1"/>
    <property type="molecule type" value="Genomic_DNA"/>
</dbReference>
<evidence type="ECO:0000313" key="3">
    <source>
        <dbReference type="Proteomes" id="UP000008631"/>
    </source>
</evidence>
<dbReference type="Gene3D" id="2.60.40.10">
    <property type="entry name" value="Immunoglobulins"/>
    <property type="match status" value="1"/>
</dbReference>
<evidence type="ECO:0000313" key="2">
    <source>
        <dbReference type="EMBL" id="ADV63670.1"/>
    </source>
</evidence>
<reference evidence="2 3" key="2">
    <citation type="journal article" date="2011" name="Stand. Genomic Sci.">
        <title>Complete genome sequence of Isosphaera pallida type strain (IS1B).</title>
        <authorList>
            <consortium name="US DOE Joint Genome Institute (JGI-PGF)"/>
            <person name="Goker M."/>
            <person name="Cleland D."/>
            <person name="Saunders E."/>
            <person name="Lapidus A."/>
            <person name="Nolan M."/>
            <person name="Lucas S."/>
            <person name="Hammon N."/>
            <person name="Deshpande S."/>
            <person name="Cheng J.F."/>
            <person name="Tapia R."/>
            <person name="Han C."/>
            <person name="Goodwin L."/>
            <person name="Pitluck S."/>
            <person name="Liolios K."/>
            <person name="Pagani I."/>
            <person name="Ivanova N."/>
            <person name="Mavromatis K."/>
            <person name="Pati A."/>
            <person name="Chen A."/>
            <person name="Palaniappan K."/>
            <person name="Land M."/>
            <person name="Hauser L."/>
            <person name="Chang Y.J."/>
            <person name="Jeffries C.D."/>
            <person name="Detter J.C."/>
            <person name="Beck B."/>
            <person name="Woyke T."/>
            <person name="Bristow J."/>
            <person name="Eisen J.A."/>
            <person name="Markowitz V."/>
            <person name="Hugenholtz P."/>
            <person name="Kyrpides N.C."/>
            <person name="Klenk H.P."/>
        </authorList>
    </citation>
    <scope>NUCLEOTIDE SEQUENCE [LARGE SCALE GENOMIC DNA]</scope>
    <source>
        <strain evidence="3">ATCC 43644 / DSM 9630 / IS1B</strain>
    </source>
</reference>
<accession>E8R3G0</accession>
<dbReference type="InterPro" id="IPR013783">
    <property type="entry name" value="Ig-like_fold"/>
</dbReference>
<dbReference type="InterPro" id="IPR011467">
    <property type="entry name" value="DUF1573"/>
</dbReference>
<proteinExistence type="predicted"/>
<evidence type="ECO:0000256" key="1">
    <source>
        <dbReference type="SAM" id="Phobius"/>
    </source>
</evidence>
<keyword evidence="1" id="KW-1133">Transmembrane helix</keyword>
<protein>
    <recommendedName>
        <fullName evidence="4">DUF1573 domain-containing protein</fullName>
    </recommendedName>
</protein>
<sequence>MHQTVPTKPRSAIFRWLAISAPWFGFVVLTMLSSTGMAFLMTGDTSLVVPYLQGERFLVSQTDHHLGTLRQGDERTFTVDLLNQAGESVQVHGAQRDCSCLVTDEFPVTIEPGQRLSLGVRVHVPDQPGAFEQHVTFYTTSPEKPRIFVTARADVVAQEGPNPSEMTP</sequence>
<keyword evidence="3" id="KW-1185">Reference proteome</keyword>
<organism evidence="2 3">
    <name type="scientific">Isosphaera pallida (strain ATCC 43644 / DSM 9630 / IS1B)</name>
    <dbReference type="NCBI Taxonomy" id="575540"/>
    <lineage>
        <taxon>Bacteria</taxon>
        <taxon>Pseudomonadati</taxon>
        <taxon>Planctomycetota</taxon>
        <taxon>Planctomycetia</taxon>
        <taxon>Isosphaerales</taxon>
        <taxon>Isosphaeraceae</taxon>
        <taxon>Isosphaera</taxon>
    </lineage>
</organism>
<dbReference type="InParanoid" id="E8R3G0"/>
<name>E8R3G0_ISOPI</name>
<dbReference type="OrthoDB" id="273711at2"/>
<reference key="1">
    <citation type="submission" date="2010-11" db="EMBL/GenBank/DDBJ databases">
        <title>The complete sequence of chromosome of Isophaera pallida ATCC 43644.</title>
        <authorList>
            <consortium name="US DOE Joint Genome Institute (JGI-PGF)"/>
            <person name="Lucas S."/>
            <person name="Copeland A."/>
            <person name="Lapidus A."/>
            <person name="Bruce D."/>
            <person name="Goodwin L."/>
            <person name="Pitluck S."/>
            <person name="Kyrpides N."/>
            <person name="Mavromatis K."/>
            <person name="Pagani I."/>
            <person name="Ivanova N."/>
            <person name="Saunders E."/>
            <person name="Brettin T."/>
            <person name="Detter J.C."/>
            <person name="Han C."/>
            <person name="Tapia R."/>
            <person name="Land M."/>
            <person name="Hauser L."/>
            <person name="Markowitz V."/>
            <person name="Cheng J.-F."/>
            <person name="Hugenholtz P."/>
            <person name="Woyke T."/>
            <person name="Wu D."/>
            <person name="Eisen J.A."/>
        </authorList>
    </citation>
    <scope>NUCLEOTIDE SEQUENCE</scope>
    <source>
        <strain>ATCC 43644</strain>
    </source>
</reference>